<dbReference type="InterPro" id="IPR008902">
    <property type="entry name" value="Rhamnosid_concanavalin"/>
</dbReference>
<evidence type="ECO:0000259" key="4">
    <source>
        <dbReference type="Pfam" id="PF05592"/>
    </source>
</evidence>
<reference evidence="9" key="2">
    <citation type="journal article" date="2011" name="PLoS Pathog.">
        <title>Comparative genomics yields insights into niche adaptation of plant vascular wilt pathogens.</title>
        <authorList>
            <person name="Klosterman S.J."/>
            <person name="Subbarao K.V."/>
            <person name="Kang S."/>
            <person name="Veronese P."/>
            <person name="Gold S.E."/>
            <person name="Thomma B.P.H.J."/>
            <person name="Chen Z."/>
            <person name="Henrissat B."/>
            <person name="Lee Y.-H."/>
            <person name="Park J."/>
            <person name="Garcia-Pedrajas M.D."/>
            <person name="Barbara D.J."/>
            <person name="Anchieta A."/>
            <person name="de Jonge R."/>
            <person name="Santhanam P."/>
            <person name="Maruthachalam K."/>
            <person name="Atallah Z."/>
            <person name="Amyotte S.G."/>
            <person name="Paz Z."/>
            <person name="Inderbitzin P."/>
            <person name="Hayes R.J."/>
            <person name="Heiman D.I."/>
            <person name="Young S."/>
            <person name="Zeng Q."/>
            <person name="Engels R."/>
            <person name="Galagan J."/>
            <person name="Cuomo C.A."/>
            <person name="Dobinson K.F."/>
            <person name="Ma L.-J."/>
        </authorList>
    </citation>
    <scope>NUCLEOTIDE SEQUENCE [LARGE SCALE GENOMIC DNA]</scope>
    <source>
        <strain evidence="9">VdLs.17 / ATCC MYA-4575 / FGSC 10137</strain>
    </source>
</reference>
<reference evidence="8 9" key="1">
    <citation type="submission" date="2008-03" db="EMBL/GenBank/DDBJ databases">
        <title>The Genome Sequence of Verticillium dahliae VdLs.17.</title>
        <authorList>
            <consortium name="The Broad Institute Genome Sequencing Platform"/>
            <person name="Ma L.-J.J."/>
            <person name="Klosterman S.J."/>
            <person name="Subbarao K."/>
            <person name="Dobinson K."/>
            <person name="Veronese P."/>
            <person name="Kang S."/>
            <person name="Gold S.E."/>
            <person name="Young S."/>
            <person name="Jaffe D."/>
            <person name="Gnerre S."/>
            <person name="Berlin A."/>
            <person name="Heiman D."/>
            <person name="Hepburn T."/>
            <person name="Sykes S."/>
            <person name="Alvarado L."/>
            <person name="Kodira C.D."/>
            <person name="Lander E."/>
            <person name="Galagan J."/>
            <person name="Nusbaum C."/>
            <person name="Birren B."/>
        </authorList>
    </citation>
    <scope>NUCLEOTIDE SEQUENCE [LARGE SCALE GENOMIC DNA]</scope>
    <source>
        <strain evidence="9">VdLs.17 / ATCC MYA-4575 / FGSC 10137</strain>
    </source>
</reference>
<name>G2X7U5_VERDV</name>
<dbReference type="RefSeq" id="XP_009657226.1">
    <property type="nucleotide sequence ID" value="XM_009658931.1"/>
</dbReference>
<protein>
    <recommendedName>
        <fullName evidence="2">alpha-L-rhamnosidase</fullName>
        <ecNumber evidence="2">3.2.1.40</ecNumber>
    </recommendedName>
</protein>
<dbReference type="KEGG" id="vda:VDAG_06553"/>
<evidence type="ECO:0000313" key="8">
    <source>
        <dbReference type="EMBL" id="EGY15063.1"/>
    </source>
</evidence>
<dbReference type="PANTHER" id="PTHR33307:SF6">
    <property type="entry name" value="ALPHA-RHAMNOSIDASE (EUROFUNG)-RELATED"/>
    <property type="match status" value="1"/>
</dbReference>
<dbReference type="PIRSF" id="PIRSF010631">
    <property type="entry name" value="A-rhamnsds"/>
    <property type="match status" value="1"/>
</dbReference>
<feature type="domain" description="Alpha-L-rhamnosidase concanavalin-like" evidence="4">
    <location>
        <begin position="431"/>
        <end position="533"/>
    </location>
</feature>
<evidence type="ECO:0000256" key="2">
    <source>
        <dbReference type="ARBA" id="ARBA00012652"/>
    </source>
</evidence>
<dbReference type="GO" id="GO:0005975">
    <property type="term" value="P:carbohydrate metabolic process"/>
    <property type="evidence" value="ECO:0007669"/>
    <property type="project" value="InterPro"/>
</dbReference>
<evidence type="ECO:0000259" key="5">
    <source>
        <dbReference type="Pfam" id="PF08531"/>
    </source>
</evidence>
<dbReference type="Gene3D" id="2.60.120.260">
    <property type="entry name" value="Galactose-binding domain-like"/>
    <property type="match status" value="2"/>
</dbReference>
<evidence type="ECO:0000259" key="7">
    <source>
        <dbReference type="Pfam" id="PF17390"/>
    </source>
</evidence>
<dbReference type="GO" id="GO:0030596">
    <property type="term" value="F:alpha-L-rhamnosidase activity"/>
    <property type="evidence" value="ECO:0007669"/>
    <property type="project" value="UniProtKB-EC"/>
</dbReference>
<dbReference type="EMBL" id="DS572706">
    <property type="protein sequence ID" value="EGY15063.1"/>
    <property type="molecule type" value="Genomic_DNA"/>
</dbReference>
<dbReference type="InterPro" id="IPR008928">
    <property type="entry name" value="6-hairpin_glycosidase_sf"/>
</dbReference>
<dbReference type="Gene3D" id="2.60.40.10">
    <property type="entry name" value="Immunoglobulins"/>
    <property type="match status" value="1"/>
</dbReference>
<dbReference type="InterPro" id="IPR013783">
    <property type="entry name" value="Ig-like_fold"/>
</dbReference>
<dbReference type="Pfam" id="PF25788">
    <property type="entry name" value="Ig_Rha78A_N"/>
    <property type="match status" value="1"/>
</dbReference>
<dbReference type="OMA" id="MLLETTC"/>
<accession>G2X7U5</accession>
<evidence type="ECO:0000256" key="3">
    <source>
        <dbReference type="ARBA" id="ARBA00022801"/>
    </source>
</evidence>
<gene>
    <name evidence="8" type="ORF">VDAG_06553</name>
</gene>
<evidence type="ECO:0000313" key="9">
    <source>
        <dbReference type="Proteomes" id="UP000001611"/>
    </source>
</evidence>
<dbReference type="Gene3D" id="2.60.420.10">
    <property type="entry name" value="Maltose phosphorylase, domain 3"/>
    <property type="match status" value="1"/>
</dbReference>
<feature type="domain" description="Alpha-L-rhamnosidase C-terminal" evidence="7">
    <location>
        <begin position="894"/>
        <end position="963"/>
    </location>
</feature>
<sequence length="1012" mass="110081">MGLILMVMHDRRWRSCQPASASWMIHAGAIFAASTIYKDQVKAAPRARGNATINSFQKSDRHLTPGAHVVMAGLDIQKASNNHLKAVMAPPTLTAPQFEHHHNGLGVDSATPRISWRFETSSSTTPGWIQAGYDIEVTFASAPETPNVFSIRSDQSVLVPWPARPLASREQATVRVRVTGKSINGDVPPDNEPGAWSAASTVEAALLEVDDFTANFVTSAERIGPQGPLQPIRLRKTFALPENITSGESIQARLYITALGVFNVWVNGKPASDECLAPGWTSYHHRLAYRILDVSSLLHRDQANIIVAEVAEGWYAGRLGFGGGERFRYGEELALAAQLEVRSGLAGTSESWTLVTDNSWTAAASAITSSEIYDGEVYDLQNEANGWNEAGATWPGESGTKTIARPSTRLVAPDAGPVRVTEQIACQSVFKSKSGKTILDFGQNLVGKLRIPKLKIGHGQTLTLRHAEVMEDGELGVRPLRIAKATDIVRGATGKTLQNWSPSYTFHGFRYVQVEGWPEGDPSAQDIHALVIHTDMKRRGFFECSNSAVNQLHSNVVWSMRGNFVSIPTDCPQRDERLGWTGDLQAFAPTATFLYDTLGMLGSWLEDVSAEQLTPEANGIVPLVVPEAMPSNWPREANSQAIWGDVAVLAPQALYQHSADKNLLDRQFDSMKAWLDRGVERAPDGLWNPDKFQLADWLDPNAPPDDPAKASTDSVLVANAFLVHVTDTFASLCSALAKDALASEYTEAAAKLRHQFQRRYITPDGNLVSLSQTGVALAVQFGLYPAEDGPRAQAALTLDQLVRKARFHISTGFAGTPVIAHALTSIGRPQLAYRMLLETGCPSWMYPVTQGATTIWERWDSMLPDGRINPGEMTSFNHYALGAVADWLHGSVAGISPLTPGWKTVRVRPVPGGNLTRASASFDGPYGLVSIAWTLKRGEAFRMELTVPPSCSAVVTLPSELRGDYSVGEEASRVVNSGVHVFECICNLGAWPPKPLVHPFMMPPEESPIAGE</sequence>
<dbReference type="HOGENOM" id="CLU_002926_0_0_1"/>
<evidence type="ECO:0000256" key="1">
    <source>
        <dbReference type="ARBA" id="ARBA00001445"/>
    </source>
</evidence>
<organism evidence="8 9">
    <name type="scientific">Verticillium dahliae (strain VdLs.17 / ATCC MYA-4575 / FGSC 10137)</name>
    <name type="common">Verticillium wilt</name>
    <dbReference type="NCBI Taxonomy" id="498257"/>
    <lineage>
        <taxon>Eukaryota</taxon>
        <taxon>Fungi</taxon>
        <taxon>Dikarya</taxon>
        <taxon>Ascomycota</taxon>
        <taxon>Pezizomycotina</taxon>
        <taxon>Sordariomycetes</taxon>
        <taxon>Hypocreomycetidae</taxon>
        <taxon>Glomerellales</taxon>
        <taxon>Plectosphaerellaceae</taxon>
        <taxon>Verticillium</taxon>
    </lineage>
</organism>
<dbReference type="AlphaFoldDB" id="G2X7U5"/>
<dbReference type="SUPFAM" id="SSF48208">
    <property type="entry name" value="Six-hairpin glycosidases"/>
    <property type="match status" value="1"/>
</dbReference>
<feature type="domain" description="Alpha-L-rhamnosidase six-hairpin glycosidase" evidence="6">
    <location>
        <begin position="538"/>
        <end position="892"/>
    </location>
</feature>
<dbReference type="OrthoDB" id="10036721at2759"/>
<dbReference type="EC" id="3.2.1.40" evidence="2"/>
<dbReference type="InterPro" id="IPR035398">
    <property type="entry name" value="Bac_rhamnosid_C"/>
</dbReference>
<proteinExistence type="predicted"/>
<dbReference type="Proteomes" id="UP000001611">
    <property type="component" value="Unassembled WGS sequence"/>
</dbReference>
<dbReference type="InterPro" id="IPR035396">
    <property type="entry name" value="Bac_rhamnosid6H"/>
</dbReference>
<dbReference type="InterPro" id="IPR012341">
    <property type="entry name" value="6hp_glycosidase-like_sf"/>
</dbReference>
<dbReference type="Pfam" id="PF05592">
    <property type="entry name" value="Bac_rhamnosid"/>
    <property type="match status" value="1"/>
</dbReference>
<dbReference type="eggNOG" id="ENOG502QXBB">
    <property type="taxonomic scope" value="Eukaryota"/>
</dbReference>
<keyword evidence="3" id="KW-0378">Hydrolase</keyword>
<evidence type="ECO:0000259" key="6">
    <source>
        <dbReference type="Pfam" id="PF17389"/>
    </source>
</evidence>
<dbReference type="InterPro" id="IPR013737">
    <property type="entry name" value="Bac_rhamnosid_N"/>
</dbReference>
<dbReference type="Pfam" id="PF17390">
    <property type="entry name" value="Bac_rhamnosid_C"/>
    <property type="match status" value="1"/>
</dbReference>
<keyword evidence="9" id="KW-1185">Reference proteome</keyword>
<dbReference type="PANTHER" id="PTHR33307">
    <property type="entry name" value="ALPHA-RHAMNOSIDASE (EUROFUNG)"/>
    <property type="match status" value="1"/>
</dbReference>
<dbReference type="InterPro" id="IPR016007">
    <property type="entry name" value="Alpha_rhamnosid"/>
</dbReference>
<dbReference type="Pfam" id="PF08531">
    <property type="entry name" value="Bac_rhamnosid_N"/>
    <property type="match status" value="1"/>
</dbReference>
<dbReference type="Pfam" id="PF17389">
    <property type="entry name" value="Bac_rhamnosid6H"/>
    <property type="match status" value="1"/>
</dbReference>
<dbReference type="Gene3D" id="1.50.10.10">
    <property type="match status" value="1"/>
</dbReference>
<dbReference type="InParanoid" id="G2X7U5"/>
<comment type="catalytic activity">
    <reaction evidence="1">
        <text>Hydrolysis of terminal non-reducing alpha-L-rhamnose residues in alpha-L-rhamnosides.</text>
        <dbReference type="EC" id="3.2.1.40"/>
    </reaction>
</comment>
<feature type="domain" description="Bacterial alpha-L-rhamnosidase N-terminal" evidence="5">
    <location>
        <begin position="250"/>
        <end position="422"/>
    </location>
</feature>
<dbReference type="GeneID" id="20708016"/>